<evidence type="ECO:0000313" key="3">
    <source>
        <dbReference type="Proteomes" id="UP000003586"/>
    </source>
</evidence>
<dbReference type="HOGENOM" id="CLU_3409743_0_0_10"/>
<evidence type="ECO:0000313" key="2">
    <source>
        <dbReference type="EMBL" id="AHF17120.1"/>
    </source>
</evidence>
<keyword evidence="1" id="KW-1133">Transmembrane helix</keyword>
<dbReference type="KEGG" id="nso:NIASO_02120"/>
<dbReference type="Proteomes" id="UP000003586">
    <property type="component" value="Chromosome"/>
</dbReference>
<dbReference type="EMBL" id="CP007035">
    <property type="protein sequence ID" value="AHF17120.1"/>
    <property type="molecule type" value="Genomic_DNA"/>
</dbReference>
<keyword evidence="1" id="KW-0812">Transmembrane</keyword>
<protein>
    <submittedName>
        <fullName evidence="2">Uncharacterized protein</fullName>
    </submittedName>
</protein>
<dbReference type="STRING" id="929713.NIASO_02120"/>
<organism evidence="2 3">
    <name type="scientific">Niabella soli DSM 19437</name>
    <dbReference type="NCBI Taxonomy" id="929713"/>
    <lineage>
        <taxon>Bacteria</taxon>
        <taxon>Pseudomonadati</taxon>
        <taxon>Bacteroidota</taxon>
        <taxon>Chitinophagia</taxon>
        <taxon>Chitinophagales</taxon>
        <taxon>Chitinophagaceae</taxon>
        <taxon>Niabella</taxon>
    </lineage>
</organism>
<gene>
    <name evidence="2" type="ORF">NIASO_02120</name>
</gene>
<keyword evidence="3" id="KW-1185">Reference proteome</keyword>
<evidence type="ECO:0000256" key="1">
    <source>
        <dbReference type="SAM" id="Phobius"/>
    </source>
</evidence>
<keyword evidence="1" id="KW-0472">Membrane</keyword>
<name>W0F240_9BACT</name>
<sequence length="29" mass="3621">MKDKRIRILVPGTLIFLMVFYILLFIFYR</sequence>
<reference evidence="2 3" key="1">
    <citation type="submission" date="2013-12" db="EMBL/GenBank/DDBJ databases">
        <authorList>
            <consortium name="DOE Joint Genome Institute"/>
            <person name="Eisen J."/>
            <person name="Huntemann M."/>
            <person name="Han J."/>
            <person name="Chen A."/>
            <person name="Kyrpides N."/>
            <person name="Mavromatis K."/>
            <person name="Markowitz V."/>
            <person name="Palaniappan K."/>
            <person name="Ivanova N."/>
            <person name="Schaumberg A."/>
            <person name="Pati A."/>
            <person name="Liolios K."/>
            <person name="Nordberg H.P."/>
            <person name="Cantor M.N."/>
            <person name="Hua S.X."/>
            <person name="Woyke T."/>
        </authorList>
    </citation>
    <scope>NUCLEOTIDE SEQUENCE [LARGE SCALE GENOMIC DNA]</scope>
    <source>
        <strain evidence="3">DSM 19437</strain>
    </source>
</reference>
<feature type="transmembrane region" description="Helical" evidence="1">
    <location>
        <begin position="6"/>
        <end position="28"/>
    </location>
</feature>
<dbReference type="AlphaFoldDB" id="W0F240"/>
<accession>W0F240</accession>
<proteinExistence type="predicted"/>